<dbReference type="InterPro" id="IPR019412">
    <property type="entry name" value="IML2/TPR_39"/>
</dbReference>
<dbReference type="RefSeq" id="XP_030993222.1">
    <property type="nucleotide sequence ID" value="XM_031142497.1"/>
</dbReference>
<feature type="region of interest" description="Disordered" evidence="5">
    <location>
        <begin position="895"/>
        <end position="951"/>
    </location>
</feature>
<comment type="caution">
    <text evidence="7">The sequence shown here is derived from an EMBL/GenBank/DDBJ whole genome shotgun (WGS) entry which is preliminary data.</text>
</comment>
<feature type="transmembrane region" description="Helical" evidence="6">
    <location>
        <begin position="409"/>
        <end position="429"/>
    </location>
</feature>
<dbReference type="Proteomes" id="UP000319257">
    <property type="component" value="Unassembled WGS sequence"/>
</dbReference>
<comment type="subunit">
    <text evidence="1">Interacts with lipid droplet proteins.</text>
</comment>
<keyword evidence="6" id="KW-0812">Transmembrane</keyword>
<feature type="compositionally biased region" description="Low complexity" evidence="5">
    <location>
        <begin position="1074"/>
        <end position="1090"/>
    </location>
</feature>
<evidence type="ECO:0000256" key="5">
    <source>
        <dbReference type="SAM" id="MobiDB-lite"/>
    </source>
</evidence>
<reference evidence="7 8" key="1">
    <citation type="submission" date="2019-06" db="EMBL/GenBank/DDBJ databases">
        <title>Draft genome sequence of the filamentous fungus Phialemoniopsis curvata isolated from diesel fuel.</title>
        <authorList>
            <person name="Varaljay V.A."/>
            <person name="Lyon W.J."/>
            <person name="Crouch A.L."/>
            <person name="Drake C.E."/>
            <person name="Hollomon J.M."/>
            <person name="Nadeau L.J."/>
            <person name="Nunn H.S."/>
            <person name="Stevenson B.S."/>
            <person name="Bojanowski C.L."/>
            <person name="Crookes-Goodson W.J."/>
        </authorList>
    </citation>
    <scope>NUCLEOTIDE SEQUENCE [LARGE SCALE GENOMIC DNA]</scope>
    <source>
        <strain evidence="7 8">D216</strain>
    </source>
</reference>
<keyword evidence="8" id="KW-1185">Reference proteome</keyword>
<feature type="compositionally biased region" description="Low complexity" evidence="5">
    <location>
        <begin position="1043"/>
        <end position="1052"/>
    </location>
</feature>
<proteinExistence type="predicted"/>
<name>A0A507B369_9PEZI</name>
<feature type="compositionally biased region" description="Basic and acidic residues" evidence="5">
    <location>
        <begin position="907"/>
        <end position="918"/>
    </location>
</feature>
<feature type="compositionally biased region" description="Acidic residues" evidence="5">
    <location>
        <begin position="1058"/>
        <end position="1068"/>
    </location>
</feature>
<feature type="compositionally biased region" description="Acidic residues" evidence="5">
    <location>
        <begin position="1097"/>
        <end position="1106"/>
    </location>
</feature>
<evidence type="ECO:0000256" key="3">
    <source>
        <dbReference type="ARBA" id="ARBA00019539"/>
    </source>
</evidence>
<evidence type="ECO:0000256" key="2">
    <source>
        <dbReference type="ARBA" id="ARBA00018424"/>
    </source>
</evidence>
<dbReference type="InParanoid" id="A0A507B369"/>
<dbReference type="AlphaFoldDB" id="A0A507B369"/>
<sequence length="1173" mass="126019">MSSLRAWFRGSSSAAAAPTKSTTLSVPDKGSGGGGGGELSPADRELADLEDAVTAAGLIMNDDIDGAEARLRLRKDASSFHMLGLGVAVFMRSVLGFEKEVMNEASQRLIDCENRAWADMKKAQKDAAGAAGGGWFSGGRPALSAAEVSAAAPGNISQIYPPGSEFALVYAEAQLMSAVVAVIHESLTEGIKGFYKMRKAYIALDGLMATEAKILERLNGKAPGSANGSAKRPSLAEEHMPGSFDETEFEEYGFSDKPQGAEDKEKEDRDLDFVDAQEEQSGRQTPATYEGHLGKAGSTDPSRTGTPTLEKQITDLKISQKASEADSVPSRTVTPKPLTRTRSGPDSAFFSNPVDAFVHSGANMCFGTMLLIISMVPPAFSRLLSIIGFRGDRQRGVRMLWQSTKFANINGAVAGLMLLGYYNGLLAFADILPAAADIAELAADDDEVVGYPQERCTALLASMRRRYPDARLWRLEEARVLANAKRLDEAVAVLRANADSKMKQVTALNSFELSLNSMFRMDYPLMRDAFLRCVELNDWSHTLYYFLAGCAELEMYRDAFHRAAALAADGDDDGDEAKAKEKGEAEAEARMHKKAAEGYIRKAPEVAGRKKFMARQMPFEVWVNRKVNKWAERAASLGVDLADAVGASPVQEMIYLWNGAKRMDGPLLERALACLDWGRCTAPPEAVDKMRAVADESAIRGLAVSALTRSMGKTEEAREVLKAEVLCHDRQAFKGPTKDDYVLPAGNYELGALAWQEACEPPAELLLGGPQAVDEYRQRKTAECLEALDRVARWEGFVLDARIGMRVQTGIDSVQWLVKKKGWVFLAPPLTPPRALAPVLQPLDPLLHDRQAVVDRLLAPLLDVVLLGLVPDVLHDVLAEARAVRPVEEAPRAEVAAPAAAVVQRGPARDAAHDDAGHDAVPARGQRLLDGDEPDEEQVGQQVRAQGEGRQVLRQEAVEQARRRVVGEDEQREGRVAARVGVAAAVPAAEAAGEAGGPGAGLLRRRQGEAVDVVGQTLAQGHEQDDVLDHLPGQGQGRGGAEDGPAAEGGVAQRDGGLDEGAEEEVEQGETQKAGEAGRVAGRQAAGAAVLDRLGEGGEEGVEGEEEQRGQEPEQHAQEEHADELDAQGRVGQDQRGPGHVEEEEVEGGGPRGHGGREEVGDDGEREQDVHVD</sequence>
<dbReference type="FunCoup" id="A0A507B369">
    <property type="interactions" value="126"/>
</dbReference>
<keyword evidence="6" id="KW-0472">Membrane</keyword>
<accession>A0A507B369</accession>
<dbReference type="GeneID" id="41975169"/>
<organism evidence="7 8">
    <name type="scientific">Thyridium curvatum</name>
    <dbReference type="NCBI Taxonomy" id="1093900"/>
    <lineage>
        <taxon>Eukaryota</taxon>
        <taxon>Fungi</taxon>
        <taxon>Dikarya</taxon>
        <taxon>Ascomycota</taxon>
        <taxon>Pezizomycotina</taxon>
        <taxon>Sordariomycetes</taxon>
        <taxon>Sordariomycetidae</taxon>
        <taxon>Thyridiales</taxon>
        <taxon>Thyridiaceae</taxon>
        <taxon>Thyridium</taxon>
    </lineage>
</organism>
<keyword evidence="6" id="KW-1133">Transmembrane helix</keyword>
<dbReference type="PANTHER" id="PTHR31859">
    <property type="entry name" value="TETRATRICOPEPTIDE REPEAT PROTEIN 39 FAMILY MEMBER"/>
    <property type="match status" value="1"/>
</dbReference>
<evidence type="ECO:0000313" key="7">
    <source>
        <dbReference type="EMBL" id="TPX11511.1"/>
    </source>
</evidence>
<feature type="region of interest" description="Disordered" evidence="5">
    <location>
        <begin position="1019"/>
        <end position="1173"/>
    </location>
</feature>
<comment type="function">
    <text evidence="4">Inclusion body (IB) resident protein that interacts strongly with lipid droplet (LD) proteins. Involved in LD-mediated IB clearing after protein folding stress, probably by enabling access to the IBs of an LD-stored soluble sterol derivative that acts as a chaperone in inclusion clearing.</text>
</comment>
<feature type="region of interest" description="Disordered" evidence="5">
    <location>
        <begin position="220"/>
        <end position="345"/>
    </location>
</feature>
<feature type="compositionally biased region" description="Polar residues" evidence="5">
    <location>
        <begin position="299"/>
        <end position="311"/>
    </location>
</feature>
<dbReference type="GO" id="GO:0005741">
    <property type="term" value="C:mitochondrial outer membrane"/>
    <property type="evidence" value="ECO:0007669"/>
    <property type="project" value="TreeGrafter"/>
</dbReference>
<evidence type="ECO:0000313" key="8">
    <source>
        <dbReference type="Proteomes" id="UP000319257"/>
    </source>
</evidence>
<feature type="region of interest" description="Disordered" evidence="5">
    <location>
        <begin position="18"/>
        <end position="42"/>
    </location>
</feature>
<feature type="transmembrane region" description="Helical" evidence="6">
    <location>
        <begin position="366"/>
        <end position="389"/>
    </location>
</feature>
<evidence type="ECO:0000256" key="6">
    <source>
        <dbReference type="SAM" id="Phobius"/>
    </source>
</evidence>
<dbReference type="EMBL" id="SKBQ01000048">
    <property type="protein sequence ID" value="TPX11511.1"/>
    <property type="molecule type" value="Genomic_DNA"/>
</dbReference>
<protein>
    <recommendedName>
        <fullName evidence="2">Inclusion body clearance protein IML2</fullName>
    </recommendedName>
    <alternativeName>
        <fullName evidence="3">Inclusion body clearance protein iml2</fullName>
    </alternativeName>
</protein>
<feature type="compositionally biased region" description="Low complexity" evidence="5">
    <location>
        <begin position="895"/>
        <end position="906"/>
    </location>
</feature>
<dbReference type="Pfam" id="PF10300">
    <property type="entry name" value="Iml2-TPR_39"/>
    <property type="match status" value="1"/>
</dbReference>
<feature type="compositionally biased region" description="Basic and acidic residues" evidence="5">
    <location>
        <begin position="259"/>
        <end position="272"/>
    </location>
</feature>
<gene>
    <name evidence="7" type="ORF">E0L32_007722</name>
</gene>
<dbReference type="OrthoDB" id="2154985at2759"/>
<evidence type="ECO:0000256" key="4">
    <source>
        <dbReference type="ARBA" id="ARBA00043897"/>
    </source>
</evidence>
<evidence type="ECO:0000256" key="1">
    <source>
        <dbReference type="ARBA" id="ARBA00011408"/>
    </source>
</evidence>
<dbReference type="GO" id="GO:0005634">
    <property type="term" value="C:nucleus"/>
    <property type="evidence" value="ECO:0007669"/>
    <property type="project" value="TreeGrafter"/>
</dbReference>
<dbReference type="PANTHER" id="PTHR31859:SF1">
    <property type="entry name" value="TETRATRICOPEPTIDE REPEAT PROTEIN 39C"/>
    <property type="match status" value="1"/>
</dbReference>
<feature type="compositionally biased region" description="Basic and acidic residues" evidence="5">
    <location>
        <begin position="1107"/>
        <end position="1120"/>
    </location>
</feature>
<dbReference type="GO" id="GO:0005829">
    <property type="term" value="C:cytosol"/>
    <property type="evidence" value="ECO:0007669"/>
    <property type="project" value="TreeGrafter"/>
</dbReference>